<accession>A0A3S4YG39</accession>
<organism evidence="1 2">
    <name type="scientific">Bartonella vinsonii</name>
    <name type="common">Rochalimaea vinsonii</name>
    <dbReference type="NCBI Taxonomy" id="33047"/>
    <lineage>
        <taxon>Bacteria</taxon>
        <taxon>Pseudomonadati</taxon>
        <taxon>Pseudomonadota</taxon>
        <taxon>Alphaproteobacteria</taxon>
        <taxon>Hyphomicrobiales</taxon>
        <taxon>Bartonellaceae</taxon>
        <taxon>Bartonella</taxon>
    </lineage>
</organism>
<dbReference type="AlphaFoldDB" id="A0A3S4YG39"/>
<sequence>MDTLCKETLKSVDPITPAAAYIGGKSRLVKMM</sequence>
<name>A0A3S4YG39_BARVI</name>
<proteinExistence type="predicted"/>
<dbReference type="Proteomes" id="UP000274201">
    <property type="component" value="Chromosome"/>
</dbReference>
<evidence type="ECO:0000313" key="2">
    <source>
        <dbReference type="Proteomes" id="UP000274201"/>
    </source>
</evidence>
<evidence type="ECO:0000313" key="1">
    <source>
        <dbReference type="EMBL" id="VEJ44895.1"/>
    </source>
</evidence>
<reference evidence="1 2" key="1">
    <citation type="submission" date="2018-12" db="EMBL/GenBank/DDBJ databases">
        <authorList>
            <consortium name="Pathogen Informatics"/>
        </authorList>
    </citation>
    <scope>NUCLEOTIDE SEQUENCE [LARGE SCALE GENOMIC DNA]</scope>
    <source>
        <strain evidence="1 2">NCTC12905</strain>
    </source>
</reference>
<dbReference type="EMBL" id="LR134529">
    <property type="protein sequence ID" value="VEJ44895.1"/>
    <property type="molecule type" value="Genomic_DNA"/>
</dbReference>
<protein>
    <submittedName>
        <fullName evidence="1">Uncharacterized protein</fullName>
    </submittedName>
</protein>
<gene>
    <name evidence="1" type="ORF">NCTC12905_00538</name>
</gene>